<keyword evidence="4" id="KW-0238">DNA-binding</keyword>
<evidence type="ECO:0000256" key="4">
    <source>
        <dbReference type="ARBA" id="ARBA00023125"/>
    </source>
</evidence>
<keyword evidence="2" id="KW-0862">Zinc</keyword>
<evidence type="ECO:0000256" key="3">
    <source>
        <dbReference type="ARBA" id="ARBA00023015"/>
    </source>
</evidence>
<evidence type="ECO:0000256" key="6">
    <source>
        <dbReference type="ARBA" id="ARBA00023242"/>
    </source>
</evidence>
<dbReference type="PANTHER" id="PTHR47659">
    <property type="entry name" value="ZN(II)2CYS6 TRANSCRIPTION FACTOR (EUROFUNG)-RELATED"/>
    <property type="match status" value="1"/>
</dbReference>
<reference evidence="8" key="1">
    <citation type="journal article" date="2023" name="Mol. Phylogenet. Evol.">
        <title>Genome-scale phylogeny and comparative genomics of the fungal order Sordariales.</title>
        <authorList>
            <person name="Hensen N."/>
            <person name="Bonometti L."/>
            <person name="Westerberg I."/>
            <person name="Brannstrom I.O."/>
            <person name="Guillou S."/>
            <person name="Cros-Aarteil S."/>
            <person name="Calhoun S."/>
            <person name="Haridas S."/>
            <person name="Kuo A."/>
            <person name="Mondo S."/>
            <person name="Pangilinan J."/>
            <person name="Riley R."/>
            <person name="LaButti K."/>
            <person name="Andreopoulos B."/>
            <person name="Lipzen A."/>
            <person name="Chen C."/>
            <person name="Yan M."/>
            <person name="Daum C."/>
            <person name="Ng V."/>
            <person name="Clum A."/>
            <person name="Steindorff A."/>
            <person name="Ohm R.A."/>
            <person name="Martin F."/>
            <person name="Silar P."/>
            <person name="Natvig D.O."/>
            <person name="Lalanne C."/>
            <person name="Gautier V."/>
            <person name="Ament-Velasquez S.L."/>
            <person name="Kruys A."/>
            <person name="Hutchinson M.I."/>
            <person name="Powell A.J."/>
            <person name="Barry K."/>
            <person name="Miller A.N."/>
            <person name="Grigoriev I.V."/>
            <person name="Debuchy R."/>
            <person name="Gladieux P."/>
            <person name="Hiltunen Thoren M."/>
            <person name="Johannesson H."/>
        </authorList>
    </citation>
    <scope>NUCLEOTIDE SEQUENCE</scope>
    <source>
        <strain evidence="8">PSN309</strain>
    </source>
</reference>
<dbReference type="GO" id="GO:0046872">
    <property type="term" value="F:metal ion binding"/>
    <property type="evidence" value="ECO:0007669"/>
    <property type="project" value="UniProtKB-KW"/>
</dbReference>
<keyword evidence="6" id="KW-0539">Nucleus</keyword>
<feature type="region of interest" description="Disordered" evidence="7">
    <location>
        <begin position="36"/>
        <end position="76"/>
    </location>
</feature>
<name>A0AAN7ANZ7_9PEZI</name>
<sequence>MHRGHPGDDSWTPLGQRRGISDLARSALSLDLHWTNRADSVSAARQRSYPSPPMSGSPSIPPKLSQEAAERTQGTYQTTTHDVYRGIPTTQGQERTQTGVAGPRQYMSETLERTTQYSFPHPERPTQPQPLSYTQLSGQIGVPPGGQYLPSLGSGNVIGTPGPLPNQQVYAPTIHAPIHDTHQQTSPKARKTKGHVASACVPCKKAHLRCVLQNKAEQCVDVQHKKRGRPRLRDDSQTRYEAGRLGSAAADAMRRPLSVYGGGSAMGMVHHDNLRRTQSYRVLKSQPAQQSIAPRYPERGLASDANIYPPPLSISTARIPEEPVAYLRPNLEFAKASPTFLAAIGRPPSWAGSLREVLAAGDRSKADRLADQVQEERRNREYRQLPAISTLDERENVMQRLGFTLEGISRYQLDWQQHFIFEGQDGQQRPFQTRLGLAKEGELWFVVMVLQTPPPRPYQYPTPSPNPRDMTYPYQPTQLTYSQPTPMSATFDPRQSRLGEPSSYGARQTMSAGAPPPLMSGRSPGLPSGYASSSGRPGYGEPLPSYQVPRSELAPPNRPQQPQSFQLPPIQFSASGTSQLRDERSRVEIGGLLDHQDPPRDPPQQ</sequence>
<dbReference type="PANTHER" id="PTHR47659:SF4">
    <property type="entry name" value="ZN(II)2CYS6 TRANSCRIPTION FACTOR (EUROFUNG)"/>
    <property type="match status" value="1"/>
</dbReference>
<proteinExistence type="predicted"/>
<keyword evidence="1" id="KW-0479">Metal-binding</keyword>
<evidence type="ECO:0000256" key="5">
    <source>
        <dbReference type="ARBA" id="ARBA00023163"/>
    </source>
</evidence>
<feature type="compositionally biased region" description="Pro residues" evidence="7">
    <location>
        <begin position="455"/>
        <end position="466"/>
    </location>
</feature>
<evidence type="ECO:0000256" key="7">
    <source>
        <dbReference type="SAM" id="MobiDB-lite"/>
    </source>
</evidence>
<dbReference type="AlphaFoldDB" id="A0AAN7ANZ7"/>
<feature type="region of interest" description="Disordered" evidence="7">
    <location>
        <begin position="455"/>
        <end position="605"/>
    </location>
</feature>
<dbReference type="EMBL" id="MU864350">
    <property type="protein sequence ID" value="KAK4193749.1"/>
    <property type="molecule type" value="Genomic_DNA"/>
</dbReference>
<evidence type="ECO:0000256" key="1">
    <source>
        <dbReference type="ARBA" id="ARBA00022723"/>
    </source>
</evidence>
<protein>
    <recommendedName>
        <fullName evidence="10">Zn(2)-C6 fungal-type domain-containing protein</fullName>
    </recommendedName>
</protein>
<feature type="compositionally biased region" description="Pro residues" evidence="7">
    <location>
        <begin position="50"/>
        <end position="61"/>
    </location>
</feature>
<evidence type="ECO:0000256" key="2">
    <source>
        <dbReference type="ARBA" id="ARBA00022833"/>
    </source>
</evidence>
<feature type="compositionally biased region" description="Basic and acidic residues" evidence="7">
    <location>
        <begin position="594"/>
        <end position="605"/>
    </location>
</feature>
<evidence type="ECO:0008006" key="10">
    <source>
        <dbReference type="Google" id="ProtNLM"/>
    </source>
</evidence>
<keyword evidence="9" id="KW-1185">Reference proteome</keyword>
<keyword evidence="3" id="KW-0805">Transcription regulation</keyword>
<evidence type="ECO:0000313" key="8">
    <source>
        <dbReference type="EMBL" id="KAK4193749.1"/>
    </source>
</evidence>
<feature type="compositionally biased region" description="Polar residues" evidence="7">
    <location>
        <begin position="474"/>
        <end position="488"/>
    </location>
</feature>
<evidence type="ECO:0000313" key="9">
    <source>
        <dbReference type="Proteomes" id="UP001302126"/>
    </source>
</evidence>
<accession>A0AAN7ANZ7</accession>
<feature type="compositionally biased region" description="Polar residues" evidence="7">
    <location>
        <begin position="560"/>
        <end position="579"/>
    </location>
</feature>
<keyword evidence="5" id="KW-0804">Transcription</keyword>
<gene>
    <name evidence="8" type="ORF">QBC35DRAFT_371036</name>
</gene>
<organism evidence="8 9">
    <name type="scientific">Podospora australis</name>
    <dbReference type="NCBI Taxonomy" id="1536484"/>
    <lineage>
        <taxon>Eukaryota</taxon>
        <taxon>Fungi</taxon>
        <taxon>Dikarya</taxon>
        <taxon>Ascomycota</taxon>
        <taxon>Pezizomycotina</taxon>
        <taxon>Sordariomycetes</taxon>
        <taxon>Sordariomycetidae</taxon>
        <taxon>Sordariales</taxon>
        <taxon>Podosporaceae</taxon>
        <taxon>Podospora</taxon>
    </lineage>
</organism>
<reference evidence="8" key="2">
    <citation type="submission" date="2023-05" db="EMBL/GenBank/DDBJ databases">
        <authorList>
            <consortium name="Lawrence Berkeley National Laboratory"/>
            <person name="Steindorff A."/>
            <person name="Hensen N."/>
            <person name="Bonometti L."/>
            <person name="Westerberg I."/>
            <person name="Brannstrom I.O."/>
            <person name="Guillou S."/>
            <person name="Cros-Aarteil S."/>
            <person name="Calhoun S."/>
            <person name="Haridas S."/>
            <person name="Kuo A."/>
            <person name="Mondo S."/>
            <person name="Pangilinan J."/>
            <person name="Riley R."/>
            <person name="Labutti K."/>
            <person name="Andreopoulos B."/>
            <person name="Lipzen A."/>
            <person name="Chen C."/>
            <person name="Yanf M."/>
            <person name="Daum C."/>
            <person name="Ng V."/>
            <person name="Clum A."/>
            <person name="Ohm R."/>
            <person name="Martin F."/>
            <person name="Silar P."/>
            <person name="Natvig D."/>
            <person name="Lalanne C."/>
            <person name="Gautier V."/>
            <person name="Ament-Velasquez S.L."/>
            <person name="Kruys A."/>
            <person name="Hutchinson M.I."/>
            <person name="Powell A.J."/>
            <person name="Barry K."/>
            <person name="Miller A.N."/>
            <person name="Grigoriev I.V."/>
            <person name="Debuchy R."/>
            <person name="Gladieux P."/>
            <person name="Thoren M.H."/>
            <person name="Johannesson H."/>
        </authorList>
    </citation>
    <scope>NUCLEOTIDE SEQUENCE</scope>
    <source>
        <strain evidence="8">PSN309</strain>
    </source>
</reference>
<dbReference type="InterPro" id="IPR050335">
    <property type="entry name" value="ERT1_acuK_gluconeogen_tf"/>
</dbReference>
<comment type="caution">
    <text evidence="8">The sequence shown here is derived from an EMBL/GenBank/DDBJ whole genome shotgun (WGS) entry which is preliminary data.</text>
</comment>
<dbReference type="Proteomes" id="UP001302126">
    <property type="component" value="Unassembled WGS sequence"/>
</dbReference>
<dbReference type="GO" id="GO:0003677">
    <property type="term" value="F:DNA binding"/>
    <property type="evidence" value="ECO:0007669"/>
    <property type="project" value="UniProtKB-KW"/>
</dbReference>